<dbReference type="InterPro" id="IPR000994">
    <property type="entry name" value="Pept_M24"/>
</dbReference>
<dbReference type="KEGG" id="fbl:Fbal_2336"/>
<keyword evidence="4" id="KW-1185">Reference proteome</keyword>
<dbReference type="SUPFAM" id="SSF55920">
    <property type="entry name" value="Creatinase/aminopeptidase"/>
    <property type="match status" value="1"/>
</dbReference>
<evidence type="ECO:0000313" key="4">
    <source>
        <dbReference type="Proteomes" id="UP000006683"/>
    </source>
</evidence>
<reference evidence="3 4" key="1">
    <citation type="journal article" date="2010" name="Stand. Genomic Sci.">
        <title>Complete genome sequence of Ferrimonas balearica type strain (PAT).</title>
        <authorList>
            <person name="Nolan M."/>
            <person name="Sikorski J."/>
            <person name="Davenport K."/>
            <person name="Lucas S."/>
            <person name="Glavina Del Rio T."/>
            <person name="Tice H."/>
            <person name="Cheng J."/>
            <person name="Goodwin L."/>
            <person name="Pitluck S."/>
            <person name="Liolios K."/>
            <person name="Ivanova N."/>
            <person name="Mavromatis K."/>
            <person name="Ovchinnikova G."/>
            <person name="Pati A."/>
            <person name="Chen A."/>
            <person name="Palaniappan K."/>
            <person name="Land M."/>
            <person name="Hauser L."/>
            <person name="Chang Y."/>
            <person name="Jeffries C."/>
            <person name="Tapia R."/>
            <person name="Brettin T."/>
            <person name="Detter J."/>
            <person name="Han C."/>
            <person name="Yasawong M."/>
            <person name="Rohde M."/>
            <person name="Tindall B."/>
            <person name="Goker M."/>
            <person name="Woyke T."/>
            <person name="Bristow J."/>
            <person name="Eisen J."/>
            <person name="Markowitz V."/>
            <person name="Hugenholtz P."/>
            <person name="Kyrpides N."/>
            <person name="Klenk H."/>
            <person name="Lapidus A."/>
        </authorList>
    </citation>
    <scope>NUCLEOTIDE SEQUENCE [LARGE SCALE GENOMIC DNA]</scope>
    <source>
        <strain evidence="4">DSM 9799 / CCM 4581 / KCTC 23876 / PAT</strain>
    </source>
</reference>
<dbReference type="InterPro" id="IPR050659">
    <property type="entry name" value="Peptidase_M24B"/>
</dbReference>
<dbReference type="InterPro" id="IPR000587">
    <property type="entry name" value="Creatinase_N"/>
</dbReference>
<sequence>MTLPIGVGGATMEDELARLRALSFPHSPISSEEYQARRERLITQMQAHNVGAVYLNAGTNLYYFTGLKWYASERLVGALLTVSGELIYLAPHFEAGSIADFWLEPGPLALWHEHESPYALVGAELARLGLAETTLAVDGSAAFFLADGLRQANPNLSLINADPLLTACRACKSPAEIALMQTAKAKTLEVHKSAARILREGISTSEVTAFINEAHKAVGAAGSSFCIVLFGVATSFPHGVKEAQILKPNDWVLIDTGCLLEGYNSDITRSYCFGEASDAQRHAWQAEKAAQIAAFEAAQLGQPCEAPDYAARAELARFGFGPDYQLPGLPHRTGHGCGLDIHEGPYLVRGDETPLATGMVFSNEPMLVVPDQFGVRLEDHFYMGDTGPVWFTQPSHSLDDPFGLQA</sequence>
<dbReference type="Gene3D" id="3.40.350.10">
    <property type="entry name" value="Creatinase/prolidase N-terminal domain"/>
    <property type="match status" value="1"/>
</dbReference>
<evidence type="ECO:0000259" key="2">
    <source>
        <dbReference type="Pfam" id="PF01321"/>
    </source>
</evidence>
<protein>
    <submittedName>
        <fullName evidence="3">Peptidase M24</fullName>
    </submittedName>
</protein>
<dbReference type="RefSeq" id="WP_013345845.1">
    <property type="nucleotide sequence ID" value="NC_014541.1"/>
</dbReference>
<dbReference type="Proteomes" id="UP000006683">
    <property type="component" value="Chromosome"/>
</dbReference>
<dbReference type="PANTHER" id="PTHR46112">
    <property type="entry name" value="AMINOPEPTIDASE"/>
    <property type="match status" value="1"/>
</dbReference>
<dbReference type="EMBL" id="CP002209">
    <property type="protein sequence ID" value="ADN76539.1"/>
    <property type="molecule type" value="Genomic_DNA"/>
</dbReference>
<dbReference type="Pfam" id="PF00557">
    <property type="entry name" value="Peptidase_M24"/>
    <property type="match status" value="1"/>
</dbReference>
<dbReference type="Pfam" id="PF01321">
    <property type="entry name" value="Creatinase_N"/>
    <property type="match status" value="1"/>
</dbReference>
<dbReference type="CDD" id="cd01066">
    <property type="entry name" value="APP_MetAP"/>
    <property type="match status" value="1"/>
</dbReference>
<organism evidence="3 4">
    <name type="scientific">Ferrimonas balearica (strain DSM 9799 / CCM 4581 / KCTC 23876 / PAT)</name>
    <dbReference type="NCBI Taxonomy" id="550540"/>
    <lineage>
        <taxon>Bacteria</taxon>
        <taxon>Pseudomonadati</taxon>
        <taxon>Pseudomonadota</taxon>
        <taxon>Gammaproteobacteria</taxon>
        <taxon>Alteromonadales</taxon>
        <taxon>Ferrimonadaceae</taxon>
        <taxon>Ferrimonas</taxon>
    </lineage>
</organism>
<dbReference type="STRING" id="550540.Fbal_2336"/>
<dbReference type="GeneID" id="67182548"/>
<dbReference type="PANTHER" id="PTHR46112:SF3">
    <property type="entry name" value="AMINOPEPTIDASE YPDF"/>
    <property type="match status" value="1"/>
</dbReference>
<feature type="domain" description="Peptidase M24" evidence="1">
    <location>
        <begin position="179"/>
        <end position="383"/>
    </location>
</feature>
<proteinExistence type="predicted"/>
<dbReference type="InterPro" id="IPR029149">
    <property type="entry name" value="Creatin/AminoP/Spt16_N"/>
</dbReference>
<accession>E1SM21</accession>
<dbReference type="SUPFAM" id="SSF53092">
    <property type="entry name" value="Creatinase/prolidase N-terminal domain"/>
    <property type="match status" value="1"/>
</dbReference>
<dbReference type="AlphaFoldDB" id="E1SM21"/>
<gene>
    <name evidence="3" type="ordered locus">Fbal_2336</name>
</gene>
<feature type="domain" description="Creatinase N-terminal" evidence="2">
    <location>
        <begin position="37"/>
        <end position="171"/>
    </location>
</feature>
<evidence type="ECO:0000313" key="3">
    <source>
        <dbReference type="EMBL" id="ADN76539.1"/>
    </source>
</evidence>
<dbReference type="HOGENOM" id="CLU_017266_4_1_6"/>
<name>E1SM21_FERBD</name>
<dbReference type="InterPro" id="IPR036005">
    <property type="entry name" value="Creatinase/aminopeptidase-like"/>
</dbReference>
<dbReference type="Gene3D" id="3.90.230.10">
    <property type="entry name" value="Creatinase/methionine aminopeptidase superfamily"/>
    <property type="match status" value="1"/>
</dbReference>
<dbReference type="eggNOG" id="COG0006">
    <property type="taxonomic scope" value="Bacteria"/>
</dbReference>
<evidence type="ECO:0000259" key="1">
    <source>
        <dbReference type="Pfam" id="PF00557"/>
    </source>
</evidence>